<dbReference type="Pfam" id="PF05147">
    <property type="entry name" value="LANC_like"/>
    <property type="match status" value="2"/>
</dbReference>
<proteinExistence type="inferred from homology"/>
<sequence length="473" mass="54069">MSASSSVSSSPYHEKYHFKNQYEDYSEDKAKPYIDNNAVSTTNRITAKLAAKWGSMLDELKDWTSTDYSVYTGTAGVGLLFFRKNPNDTRNLRNIRKQYLQLEQLKNKRVTFLCGDCGPLALGAIVSYKLDDQKIYNFCIRKLTAFIKVVKNSSSDLPNEYLYGRAGFLYALLFVNRHVSPAPFSDAAITSVRVFPCPFHEFTCYCLQIVSAMLHSGEKLAKHLKIEKECPLMFQWHDSQYLGAAHGVSGIIYLLLQARKYLTEAELTNLIKPTISFLSTLRFPTGNFPSSLGPGKQDKYVQWCHGAPGFLYMYCEAYRVNITSIYPPNLLCMYLQSPDYFILPSSNTDKKISWQSPVLTLQFQTFGDKHYIYAAEKCADVIWFRGILKKGYSLCHGVAGNAYCFLEMFQTTKDERHLYRAIKFAEYCLDYTKQREECTPDRPMSLYEGISGPMYLLLDIQDPLNAKFPGFTL</sequence>
<dbReference type="SUPFAM" id="SSF158745">
    <property type="entry name" value="LanC-like"/>
    <property type="match status" value="1"/>
</dbReference>
<evidence type="ECO:0000313" key="4">
    <source>
        <dbReference type="EMBL" id="ERL96278.1"/>
    </source>
</evidence>
<name>U4UFW8_DENPD</name>
<dbReference type="PANTHER" id="PTHR12736">
    <property type="entry name" value="LANC-LIKE PROTEIN"/>
    <property type="match status" value="1"/>
</dbReference>
<evidence type="ECO:0008006" key="6">
    <source>
        <dbReference type="Google" id="ProtNLM"/>
    </source>
</evidence>
<dbReference type="EMBL" id="KI210474">
    <property type="protein sequence ID" value="ERL96278.1"/>
    <property type="molecule type" value="Genomic_DNA"/>
</dbReference>
<feature type="binding site" evidence="2">
    <location>
        <position position="304"/>
    </location>
    <ligand>
        <name>Zn(2+)</name>
        <dbReference type="ChEBI" id="CHEBI:29105"/>
    </ligand>
</feature>
<evidence type="ECO:0000256" key="1">
    <source>
        <dbReference type="ARBA" id="ARBA00007179"/>
    </source>
</evidence>
<dbReference type="GO" id="GO:0005886">
    <property type="term" value="C:plasma membrane"/>
    <property type="evidence" value="ECO:0007669"/>
    <property type="project" value="TreeGrafter"/>
</dbReference>
<dbReference type="PRINTS" id="PR01951">
    <property type="entry name" value="LANCEUKARYTE"/>
</dbReference>
<feature type="binding site" evidence="2">
    <location>
        <position position="395"/>
    </location>
    <ligand>
        <name>Zn(2+)</name>
        <dbReference type="ChEBI" id="CHEBI:29105"/>
    </ligand>
</feature>
<dbReference type="GO" id="GO:0046872">
    <property type="term" value="F:metal ion binding"/>
    <property type="evidence" value="ECO:0007669"/>
    <property type="project" value="UniProtKB-KW"/>
</dbReference>
<dbReference type="PANTHER" id="PTHR12736:SF21">
    <property type="entry name" value="LANC-LIKE PROTEIN 2"/>
    <property type="match status" value="1"/>
</dbReference>
<evidence type="ECO:0000313" key="3">
    <source>
        <dbReference type="EMBL" id="ERL88810.1"/>
    </source>
</evidence>
<dbReference type="SMART" id="SM01260">
    <property type="entry name" value="LANC_like"/>
    <property type="match status" value="1"/>
</dbReference>
<dbReference type="InterPro" id="IPR007822">
    <property type="entry name" value="LANC-like"/>
</dbReference>
<dbReference type="EMBL" id="KB632100">
    <property type="protein sequence ID" value="ERL88810.1"/>
    <property type="molecule type" value="Genomic_DNA"/>
</dbReference>
<dbReference type="GO" id="GO:0031179">
    <property type="term" value="P:peptide modification"/>
    <property type="evidence" value="ECO:0007669"/>
    <property type="project" value="InterPro"/>
</dbReference>
<dbReference type="InterPro" id="IPR012341">
    <property type="entry name" value="6hp_glycosidase-like_sf"/>
</dbReference>
<evidence type="ECO:0000256" key="2">
    <source>
        <dbReference type="PIRSR" id="PIRSR607822-1"/>
    </source>
</evidence>
<keyword evidence="2" id="KW-0479">Metal-binding</keyword>
<dbReference type="AlphaFoldDB" id="U4UFW8"/>
<dbReference type="PRINTS" id="PR01950">
    <property type="entry name" value="LANCSUPER"/>
</dbReference>
<organism evidence="3 5">
    <name type="scientific">Dendroctonus ponderosae</name>
    <name type="common">Mountain pine beetle</name>
    <dbReference type="NCBI Taxonomy" id="77166"/>
    <lineage>
        <taxon>Eukaryota</taxon>
        <taxon>Metazoa</taxon>
        <taxon>Ecdysozoa</taxon>
        <taxon>Arthropoda</taxon>
        <taxon>Hexapoda</taxon>
        <taxon>Insecta</taxon>
        <taxon>Pterygota</taxon>
        <taxon>Neoptera</taxon>
        <taxon>Endopterygota</taxon>
        <taxon>Coleoptera</taxon>
        <taxon>Polyphaga</taxon>
        <taxon>Cucujiformia</taxon>
        <taxon>Curculionidae</taxon>
        <taxon>Scolytinae</taxon>
        <taxon>Dendroctonus</taxon>
    </lineage>
</organism>
<dbReference type="Proteomes" id="UP000030742">
    <property type="component" value="Unassembled WGS sequence"/>
</dbReference>
<gene>
    <name evidence="4" type="ORF">D910_01701</name>
    <name evidence="3" type="ORF">D910_06192</name>
</gene>
<accession>U4UFW8</accession>
<protein>
    <recommendedName>
        <fullName evidence="6">LanC-like protein 2</fullName>
    </recommendedName>
</protein>
<dbReference type="InterPro" id="IPR020464">
    <property type="entry name" value="LanC-like_prot_euk"/>
</dbReference>
<dbReference type="OrthoDB" id="10257263at2759"/>
<comment type="similarity">
    <text evidence="1">Belongs to the LanC-like protein family.</text>
</comment>
<feature type="binding site" evidence="2">
    <location>
        <position position="396"/>
    </location>
    <ligand>
        <name>Zn(2+)</name>
        <dbReference type="ChEBI" id="CHEBI:29105"/>
    </ligand>
</feature>
<dbReference type="CDD" id="cd04794">
    <property type="entry name" value="euk_LANCL"/>
    <property type="match status" value="1"/>
</dbReference>
<evidence type="ECO:0000313" key="5">
    <source>
        <dbReference type="Proteomes" id="UP000030742"/>
    </source>
</evidence>
<keyword evidence="2" id="KW-0862">Zinc</keyword>
<dbReference type="Gene3D" id="1.50.10.10">
    <property type="match status" value="2"/>
</dbReference>
<dbReference type="GO" id="GO:0005975">
    <property type="term" value="P:carbohydrate metabolic process"/>
    <property type="evidence" value="ECO:0007669"/>
    <property type="project" value="InterPro"/>
</dbReference>
<reference evidence="3 5" key="1">
    <citation type="journal article" date="2013" name="Genome Biol.">
        <title>Draft genome of the mountain pine beetle, Dendroctonus ponderosae Hopkins, a major forest pest.</title>
        <authorList>
            <person name="Keeling C.I."/>
            <person name="Yuen M.M."/>
            <person name="Liao N.Y."/>
            <person name="Docking T.R."/>
            <person name="Chan S.K."/>
            <person name="Taylor G.A."/>
            <person name="Palmquist D.L."/>
            <person name="Jackman S.D."/>
            <person name="Nguyen A."/>
            <person name="Li M."/>
            <person name="Henderson H."/>
            <person name="Janes J.K."/>
            <person name="Zhao Y."/>
            <person name="Pandoh P."/>
            <person name="Moore R."/>
            <person name="Sperling F.A."/>
            <person name="Huber D.P."/>
            <person name="Birol I."/>
            <person name="Jones S.J."/>
            <person name="Bohlmann J."/>
        </authorList>
    </citation>
    <scope>NUCLEOTIDE SEQUENCE</scope>
</reference>